<feature type="domain" description="Protein kinase" evidence="7">
    <location>
        <begin position="155"/>
        <end position="444"/>
    </location>
</feature>
<dbReference type="Pfam" id="PF00069">
    <property type="entry name" value="Pkinase"/>
    <property type="match status" value="1"/>
</dbReference>
<dbReference type="InterPro" id="IPR001509">
    <property type="entry name" value="Epimerase_deHydtase"/>
</dbReference>
<dbReference type="EMBL" id="KZ155776">
    <property type="protein sequence ID" value="OUS47971.1"/>
    <property type="molecule type" value="Genomic_DNA"/>
</dbReference>
<dbReference type="InterPro" id="IPR008271">
    <property type="entry name" value="Ser/Thr_kinase_AS"/>
</dbReference>
<dbReference type="GO" id="GO:0004672">
    <property type="term" value="F:protein kinase activity"/>
    <property type="evidence" value="ECO:0007669"/>
    <property type="project" value="InterPro"/>
</dbReference>
<name>A0A1Y5IEP3_OSTTA</name>
<dbReference type="PROSITE" id="PS50011">
    <property type="entry name" value="PROTEIN_KINASE_DOM"/>
    <property type="match status" value="1"/>
</dbReference>
<dbReference type="Pfam" id="PF08338">
    <property type="entry name" value="DUF1731"/>
    <property type="match status" value="1"/>
</dbReference>
<evidence type="ECO:0000313" key="8">
    <source>
        <dbReference type="EMBL" id="OUS47971.1"/>
    </source>
</evidence>
<accession>A0A1Y5IEP3</accession>
<dbReference type="SUPFAM" id="SSF51735">
    <property type="entry name" value="NAD(P)-binding Rossmann-fold domains"/>
    <property type="match status" value="1"/>
</dbReference>
<reference evidence="8" key="1">
    <citation type="submission" date="2017-04" db="EMBL/GenBank/DDBJ databases">
        <title>Population genomics of picophytoplankton unveils novel chromosome hypervariability.</title>
        <authorList>
            <consortium name="DOE Joint Genome Institute"/>
            <person name="Blanc-Mathieu R."/>
            <person name="Krasovec M."/>
            <person name="Hebrard M."/>
            <person name="Yau S."/>
            <person name="Desgranges E."/>
            <person name="Martin J."/>
            <person name="Schackwitz W."/>
            <person name="Kuo A."/>
            <person name="Salin G."/>
            <person name="Donnadieu C."/>
            <person name="Desdevises Y."/>
            <person name="Sanchez-Ferandin S."/>
            <person name="Moreau H."/>
            <person name="Rivals E."/>
            <person name="Grigoriev I.V."/>
            <person name="Grimsley N."/>
            <person name="Eyre-Walker A."/>
            <person name="Piganeau G."/>
        </authorList>
    </citation>
    <scope>NUCLEOTIDE SEQUENCE [LARGE SCALE GENOMIC DNA]</scope>
    <source>
        <strain evidence="8">RCC 1115</strain>
    </source>
</reference>
<feature type="region of interest" description="Disordered" evidence="6">
    <location>
        <begin position="394"/>
        <end position="418"/>
    </location>
</feature>
<dbReference type="GO" id="GO:0005524">
    <property type="term" value="F:ATP binding"/>
    <property type="evidence" value="ECO:0007669"/>
    <property type="project" value="UniProtKB-UniRule"/>
</dbReference>
<keyword evidence="1" id="KW-0808">Transferase</keyword>
<dbReference type="SUPFAM" id="SSF56112">
    <property type="entry name" value="Protein kinase-like (PK-like)"/>
    <property type="match status" value="1"/>
</dbReference>
<sequence length="837" mass="92042">MPVRRTSNGRVYVLPHLSLKAELAVGSPSFVALNTAPHRGLQLTKLQTISGHKLESRCEASTNSKAGCDQRYDRIQVKNVRSHRNLCASAVTPKFTPTLPPLSVRSARRHGAGATALTAQNTTDRSQFLDCCGTRECVHGDCVKSFKGEHIAFRFELLSLLGAGNFGQVFQCYDHKHSRRVAVKMIKVDKMFKDQTRVEIKTLERASIGSSRVVQMFEHFSFRKHKCVVLELLHINLYELMAARKFEGIRIEHVRHIATQMVDALLYLKHVGVVHCDIKPENILLVHAETFDVKLIDFGSACFEGHSSFTYIQSRFYRAPEVMLGIEYGHPIDMWSLACVLAELATGRTLFVGDDEAQQLSIITNLIGPPPTRMITEASHPNRRVDCHRRVSLGAIPPKTSASNSTHRRRSKRRIQRLPSARLALVSIPQALARGRQGAPLPPLARALHTAAHRAHVTSFVSSRASRAMTIANKLSRGAAGAPSHARGSRRGPATRTDKTRMQRPFRFARASPTRVNASASEDGTSSTTPERLVVAVTGATGFVGSKLVETLLRSGAEVRVLTRDVSKAKSKLSARGMPRGDVAFVPPEKWRRGILGATHVVNLAGEPISTRWDPRVKGEIMASRVKTTKTIVDHVNSISDESKRPKVLVNASAIGYYGTSETDTYDEASGPGADYLSQVCQAWEQAATGAQGCRVVILRLGIVLDRDGGALGKMVPTFQAFMGGPLGDGQQWFSWIHRDDAVGLIMEGLTNEKLVGPVNCVAPTPVRMREMCESLGETLGKPSWLPVPDFALRAVLGEGSTLVLQGQRIQPKTALEVGYKFKYERIDQALKQILNR</sequence>
<dbReference type="PANTHER" id="PTHR11092">
    <property type="entry name" value="SUGAR NUCLEOTIDE EPIMERASE RELATED"/>
    <property type="match status" value="1"/>
</dbReference>
<evidence type="ECO:0000256" key="2">
    <source>
        <dbReference type="ARBA" id="ARBA00022741"/>
    </source>
</evidence>
<evidence type="ECO:0000256" key="6">
    <source>
        <dbReference type="SAM" id="MobiDB-lite"/>
    </source>
</evidence>
<dbReference type="NCBIfam" id="TIGR01777">
    <property type="entry name" value="yfcH"/>
    <property type="match status" value="1"/>
</dbReference>
<feature type="compositionally biased region" description="Basic residues" evidence="6">
    <location>
        <begin position="406"/>
        <end position="416"/>
    </location>
</feature>
<dbReference type="Proteomes" id="UP000195557">
    <property type="component" value="Unassembled WGS sequence"/>
</dbReference>
<dbReference type="CDD" id="cd05242">
    <property type="entry name" value="SDR_a8"/>
    <property type="match status" value="1"/>
</dbReference>
<keyword evidence="2 5" id="KW-0547">Nucleotide-binding</keyword>
<organism evidence="8">
    <name type="scientific">Ostreococcus tauri</name>
    <name type="common">Marine green alga</name>
    <dbReference type="NCBI Taxonomy" id="70448"/>
    <lineage>
        <taxon>Eukaryota</taxon>
        <taxon>Viridiplantae</taxon>
        <taxon>Chlorophyta</taxon>
        <taxon>Mamiellophyceae</taxon>
        <taxon>Mamiellales</taxon>
        <taxon>Bathycoccaceae</taxon>
        <taxon>Ostreococcus</taxon>
    </lineage>
</organism>
<proteinExistence type="predicted"/>
<dbReference type="InterPro" id="IPR013549">
    <property type="entry name" value="DUF1731"/>
</dbReference>
<dbReference type="AlphaFoldDB" id="A0A1Y5IEP3"/>
<feature type="compositionally biased region" description="Polar residues" evidence="6">
    <location>
        <begin position="514"/>
        <end position="529"/>
    </location>
</feature>
<keyword evidence="3" id="KW-0418">Kinase</keyword>
<keyword evidence="4 5" id="KW-0067">ATP-binding</keyword>
<dbReference type="Gene3D" id="1.10.510.10">
    <property type="entry name" value="Transferase(Phosphotransferase) domain 1"/>
    <property type="match status" value="1"/>
</dbReference>
<dbReference type="InterPro" id="IPR000719">
    <property type="entry name" value="Prot_kinase_dom"/>
</dbReference>
<dbReference type="PANTHER" id="PTHR11092:SF0">
    <property type="entry name" value="EPIMERASE FAMILY PROTEIN SDR39U1"/>
    <property type="match status" value="1"/>
</dbReference>
<dbReference type="InterPro" id="IPR011009">
    <property type="entry name" value="Kinase-like_dom_sf"/>
</dbReference>
<dbReference type="Pfam" id="PF01370">
    <property type="entry name" value="Epimerase"/>
    <property type="match status" value="1"/>
</dbReference>
<dbReference type="eggNOG" id="KOG3019">
    <property type="taxonomic scope" value="Eukaryota"/>
</dbReference>
<dbReference type="PROSITE" id="PS00107">
    <property type="entry name" value="PROTEIN_KINASE_ATP"/>
    <property type="match status" value="1"/>
</dbReference>
<evidence type="ECO:0000256" key="1">
    <source>
        <dbReference type="ARBA" id="ARBA00022679"/>
    </source>
</evidence>
<dbReference type="Gene3D" id="3.40.50.720">
    <property type="entry name" value="NAD(P)-binding Rossmann-like Domain"/>
    <property type="match status" value="1"/>
</dbReference>
<evidence type="ECO:0000256" key="4">
    <source>
        <dbReference type="ARBA" id="ARBA00022840"/>
    </source>
</evidence>
<dbReference type="InterPro" id="IPR010099">
    <property type="entry name" value="SDR39U1"/>
</dbReference>
<dbReference type="InterPro" id="IPR017441">
    <property type="entry name" value="Protein_kinase_ATP_BS"/>
</dbReference>
<dbReference type="PROSITE" id="PS00108">
    <property type="entry name" value="PROTEIN_KINASE_ST"/>
    <property type="match status" value="1"/>
</dbReference>
<protein>
    <submittedName>
        <fullName evidence="8">U4/U6-associated splicing factor PRP4</fullName>
    </submittedName>
</protein>
<feature type="binding site" evidence="5">
    <location>
        <position position="184"/>
    </location>
    <ligand>
        <name>ATP</name>
        <dbReference type="ChEBI" id="CHEBI:30616"/>
    </ligand>
</feature>
<evidence type="ECO:0000256" key="3">
    <source>
        <dbReference type="ARBA" id="ARBA00022777"/>
    </source>
</evidence>
<feature type="region of interest" description="Disordered" evidence="6">
    <location>
        <begin position="475"/>
        <end position="529"/>
    </location>
</feature>
<evidence type="ECO:0000259" key="7">
    <source>
        <dbReference type="PROSITE" id="PS50011"/>
    </source>
</evidence>
<dbReference type="InterPro" id="IPR036291">
    <property type="entry name" value="NAD(P)-bd_dom_sf"/>
</dbReference>
<gene>
    <name evidence="8" type="ORF">BE221DRAFT_69395</name>
</gene>
<evidence type="ECO:0000256" key="5">
    <source>
        <dbReference type="PROSITE-ProRule" id="PRU10141"/>
    </source>
</evidence>
<dbReference type="SMART" id="SM00220">
    <property type="entry name" value="S_TKc"/>
    <property type="match status" value="1"/>
</dbReference>